<keyword evidence="1" id="KW-0472">Membrane</keyword>
<evidence type="ECO:0000313" key="2">
    <source>
        <dbReference type="EMBL" id="KXO01347.1"/>
    </source>
</evidence>
<feature type="transmembrane region" description="Helical" evidence="1">
    <location>
        <begin position="12"/>
        <end position="30"/>
    </location>
</feature>
<keyword evidence="1" id="KW-1133">Transmembrane helix</keyword>
<evidence type="ECO:0008006" key="4">
    <source>
        <dbReference type="Google" id="ProtNLM"/>
    </source>
</evidence>
<evidence type="ECO:0000313" key="3">
    <source>
        <dbReference type="Proteomes" id="UP000070138"/>
    </source>
</evidence>
<feature type="transmembrane region" description="Helical" evidence="1">
    <location>
        <begin position="67"/>
        <end position="85"/>
    </location>
</feature>
<feature type="transmembrane region" description="Helical" evidence="1">
    <location>
        <begin position="37"/>
        <end position="55"/>
    </location>
</feature>
<feature type="transmembrane region" description="Helical" evidence="1">
    <location>
        <begin position="157"/>
        <end position="175"/>
    </location>
</feature>
<reference evidence="2 3" key="2">
    <citation type="journal article" date="2016" name="Int. J. Syst. Evol. Microbiol.">
        <title>Vitellibacter aquimaris sp. nov., a marine bacterium isolated from seawater.</title>
        <authorList>
            <person name="Thevarajoo S."/>
            <person name="Selvaratnam C."/>
            <person name="Goh K.M."/>
            <person name="Hong K.W."/>
            <person name="Chan X.Y."/>
            <person name="Chan K.G."/>
            <person name="Chong C.S."/>
        </authorList>
    </citation>
    <scope>NUCLEOTIDE SEQUENCE [LARGE SCALE GENOMIC DNA]</scope>
    <source>
        <strain evidence="2 3">D-24</strain>
    </source>
</reference>
<dbReference type="EMBL" id="JRWG01000001">
    <property type="protein sequence ID" value="KXO01347.1"/>
    <property type="molecule type" value="Genomic_DNA"/>
</dbReference>
<keyword evidence="1" id="KW-0812">Transmembrane</keyword>
<evidence type="ECO:0000256" key="1">
    <source>
        <dbReference type="SAM" id="Phobius"/>
    </source>
</evidence>
<dbReference type="Proteomes" id="UP000070138">
    <property type="component" value="Unassembled WGS sequence"/>
</dbReference>
<comment type="caution">
    <text evidence="2">The sequence shown here is derived from an EMBL/GenBank/DDBJ whole genome shotgun (WGS) entry which is preliminary data.</text>
</comment>
<proteinExistence type="predicted"/>
<feature type="transmembrane region" description="Helical" evidence="1">
    <location>
        <begin position="97"/>
        <end position="118"/>
    </location>
</feature>
<feature type="transmembrane region" description="Helical" evidence="1">
    <location>
        <begin position="187"/>
        <end position="213"/>
    </location>
</feature>
<protein>
    <recommendedName>
        <fullName evidence="4">YhhN-like protein</fullName>
    </recommendedName>
</protein>
<dbReference type="AlphaFoldDB" id="A0A137RME5"/>
<name>A0A137RME5_9FLAO</name>
<organism evidence="2 3">
    <name type="scientific">Aequorivita aquimaris</name>
    <dbReference type="NCBI Taxonomy" id="1548749"/>
    <lineage>
        <taxon>Bacteria</taxon>
        <taxon>Pseudomonadati</taxon>
        <taxon>Bacteroidota</taxon>
        <taxon>Flavobacteriia</taxon>
        <taxon>Flavobacteriales</taxon>
        <taxon>Flavobacteriaceae</taxon>
        <taxon>Aequorivita</taxon>
    </lineage>
</organism>
<sequence length="218" mass="26117">METILDILKNTYLTLYVSVFLISLIKFPLYKHTTLRLLPIILFLTMVTEYLGYFLKDIIYDIPLNKFIYNLYYLIHFSFFFYIFMKVIENDRFKKNIKIGLVVFWLIFLSDVVFTGIFENSFARTYIAGAAILIFCITLYYINILQSSLVLVIKNDLLFWVSVGLFLFYIGYIPIKIIRTWFYKPDSFFEILLVIQSSLIIIMYLFFLTGFLWMKKRS</sequence>
<reference evidence="3" key="1">
    <citation type="submission" date="2014-10" db="EMBL/GenBank/DDBJ databases">
        <title>Genome sequencing of Vitellibacter sp. D-24.</title>
        <authorList>
            <person name="Thevarajoo S."/>
            <person name="Selvaratnam C."/>
            <person name="Goh K.M."/>
            <person name="Chong C.S."/>
        </authorList>
    </citation>
    <scope>NUCLEOTIDE SEQUENCE [LARGE SCALE GENOMIC DNA]</scope>
    <source>
        <strain evidence="3">D-24</strain>
    </source>
</reference>
<gene>
    <name evidence="2" type="ORF">LS48_02495</name>
</gene>
<accession>A0A137RME5</accession>
<feature type="transmembrane region" description="Helical" evidence="1">
    <location>
        <begin position="124"/>
        <end position="145"/>
    </location>
</feature>
<dbReference type="STRING" id="1548749.LS48_02495"/>
<keyword evidence="3" id="KW-1185">Reference proteome</keyword>